<dbReference type="WBParaSite" id="PS1159_v2.g8219.t1">
    <property type="protein sequence ID" value="PS1159_v2.g8219.t1"/>
    <property type="gene ID" value="PS1159_v2.g8219"/>
</dbReference>
<accession>A0AC35GTT8</accession>
<proteinExistence type="predicted"/>
<protein>
    <submittedName>
        <fullName evidence="2">Peptidase S8/S53 domain-containing protein</fullName>
    </submittedName>
</protein>
<sequence length="228" mass="25630">MEKILLKDYIPKKDTQQNKFLKKYPEYDGRGILIAIIDTGVDVSLPGMQKTSTGLPKIIDCYDFSGDGDVDTSTVRKMGNDNFLIRLSNRKMKIPQTWKNPSGKWHLGIKSCSNFYQRILDEIKKSNQSEVSETKTDAAVKLKKAWKNIENAKNNNIDCISSHGSVVGEVAAAHFHRKPEKNGLAPGAQILSMKASKELEIEKMLKKCIELGVDIINLSVVHSIFKHR</sequence>
<evidence type="ECO:0000313" key="2">
    <source>
        <dbReference type="WBParaSite" id="PS1159_v2.g8219.t1"/>
    </source>
</evidence>
<evidence type="ECO:0000313" key="1">
    <source>
        <dbReference type="Proteomes" id="UP000887580"/>
    </source>
</evidence>
<reference evidence="2" key="1">
    <citation type="submission" date="2022-11" db="UniProtKB">
        <authorList>
            <consortium name="WormBaseParasite"/>
        </authorList>
    </citation>
    <scope>IDENTIFICATION</scope>
</reference>
<dbReference type="Proteomes" id="UP000887580">
    <property type="component" value="Unplaced"/>
</dbReference>
<organism evidence="1 2">
    <name type="scientific">Panagrolaimus sp. PS1159</name>
    <dbReference type="NCBI Taxonomy" id="55785"/>
    <lineage>
        <taxon>Eukaryota</taxon>
        <taxon>Metazoa</taxon>
        <taxon>Ecdysozoa</taxon>
        <taxon>Nematoda</taxon>
        <taxon>Chromadorea</taxon>
        <taxon>Rhabditida</taxon>
        <taxon>Tylenchina</taxon>
        <taxon>Panagrolaimomorpha</taxon>
        <taxon>Panagrolaimoidea</taxon>
        <taxon>Panagrolaimidae</taxon>
        <taxon>Panagrolaimus</taxon>
    </lineage>
</organism>
<name>A0AC35GTT8_9BILA</name>